<feature type="domain" description="UspA" evidence="2">
    <location>
        <begin position="154"/>
        <end position="275"/>
    </location>
</feature>
<reference evidence="3" key="1">
    <citation type="journal article" date="2014" name="Int. J. Syst. Evol. Microbiol.">
        <title>Complete genome sequence of Corynebacterium casei LMG S-19264T (=DSM 44701T), isolated from a smear-ripened cheese.</title>
        <authorList>
            <consortium name="US DOE Joint Genome Institute (JGI-PGF)"/>
            <person name="Walter F."/>
            <person name="Albersmeier A."/>
            <person name="Kalinowski J."/>
            <person name="Ruckert C."/>
        </authorList>
    </citation>
    <scope>NUCLEOTIDE SEQUENCE</scope>
    <source>
        <strain evidence="3">CGMCC 1.15254</strain>
    </source>
</reference>
<dbReference type="InterPro" id="IPR006015">
    <property type="entry name" value="Universal_stress_UspA"/>
</dbReference>
<organism evidence="3 4">
    <name type="scientific">Terasakiella brassicae</name>
    <dbReference type="NCBI Taxonomy" id="1634917"/>
    <lineage>
        <taxon>Bacteria</taxon>
        <taxon>Pseudomonadati</taxon>
        <taxon>Pseudomonadota</taxon>
        <taxon>Alphaproteobacteria</taxon>
        <taxon>Rhodospirillales</taxon>
        <taxon>Terasakiellaceae</taxon>
        <taxon>Terasakiella</taxon>
    </lineage>
</organism>
<comment type="caution">
    <text evidence="3">The sequence shown here is derived from an EMBL/GenBank/DDBJ whole genome shotgun (WGS) entry which is preliminary data.</text>
</comment>
<dbReference type="EMBL" id="BMHV01000007">
    <property type="protein sequence ID" value="GGF59977.1"/>
    <property type="molecule type" value="Genomic_DNA"/>
</dbReference>
<dbReference type="CDD" id="cd00293">
    <property type="entry name" value="USP-like"/>
    <property type="match status" value="2"/>
</dbReference>
<dbReference type="RefSeq" id="WP_188662807.1">
    <property type="nucleotide sequence ID" value="NZ_BMHV01000007.1"/>
</dbReference>
<dbReference type="InterPro" id="IPR006016">
    <property type="entry name" value="UspA"/>
</dbReference>
<dbReference type="Gene3D" id="3.40.50.12370">
    <property type="match status" value="1"/>
</dbReference>
<evidence type="ECO:0000313" key="3">
    <source>
        <dbReference type="EMBL" id="GGF59977.1"/>
    </source>
</evidence>
<protein>
    <submittedName>
        <fullName evidence="3">Universal stress protein A</fullName>
    </submittedName>
</protein>
<gene>
    <name evidence="3" type="ORF">GCM10011332_12050</name>
</gene>
<reference evidence="3" key="2">
    <citation type="submission" date="2020-09" db="EMBL/GenBank/DDBJ databases">
        <authorList>
            <person name="Sun Q."/>
            <person name="Zhou Y."/>
        </authorList>
    </citation>
    <scope>NUCLEOTIDE SEQUENCE</scope>
    <source>
        <strain evidence="3">CGMCC 1.15254</strain>
    </source>
</reference>
<dbReference type="Pfam" id="PF00582">
    <property type="entry name" value="Usp"/>
    <property type="match status" value="2"/>
</dbReference>
<evidence type="ECO:0000256" key="1">
    <source>
        <dbReference type="ARBA" id="ARBA00008791"/>
    </source>
</evidence>
<evidence type="ECO:0000259" key="2">
    <source>
        <dbReference type="Pfam" id="PF00582"/>
    </source>
</evidence>
<name>A0A917BX43_9PROT</name>
<feature type="domain" description="UspA" evidence="2">
    <location>
        <begin position="4"/>
        <end position="144"/>
    </location>
</feature>
<dbReference type="Proteomes" id="UP000632498">
    <property type="component" value="Unassembled WGS sequence"/>
</dbReference>
<accession>A0A917BX43</accession>
<evidence type="ECO:0000313" key="4">
    <source>
        <dbReference type="Proteomes" id="UP000632498"/>
    </source>
</evidence>
<dbReference type="PANTHER" id="PTHR46268:SF15">
    <property type="entry name" value="UNIVERSAL STRESS PROTEIN HP_0031"/>
    <property type="match status" value="1"/>
</dbReference>
<dbReference type="PANTHER" id="PTHR46268">
    <property type="entry name" value="STRESS RESPONSE PROTEIN NHAX"/>
    <property type="match status" value="1"/>
</dbReference>
<dbReference type="AlphaFoldDB" id="A0A917BX43"/>
<proteinExistence type="inferred from homology"/>
<dbReference type="PRINTS" id="PR01438">
    <property type="entry name" value="UNVRSLSTRESS"/>
</dbReference>
<comment type="similarity">
    <text evidence="1">Belongs to the universal stress protein A family.</text>
</comment>
<keyword evidence="4" id="KW-1185">Reference proteome</keyword>
<sequence length="276" mass="30112">MSLKDILVHVDHSPSCKERIKAALKLAQLHNAHLTALYVMTKPMIPGFIEAQLSKEVIKAQVAASENAAKEIQTMFASITDGNNVPTEWRCVEGDMVEQVMLHARYADLTVLGQKDSKTIEDPGASEMPDQILLRSGRPVLIIPHSGSFETVGKHIMVAWDGSRLATRAVNDAICLMEKADKVDVLAVDPKNSHHGDIPGADISLHLARHDINAEAEHLASSNLSAGDALLSYAADSGIDLIVMGGYGHRRWREVVLGGVTRHMLKHMTVPVFMTH</sequence>
<dbReference type="SUPFAM" id="SSF52402">
    <property type="entry name" value="Adenine nucleotide alpha hydrolases-like"/>
    <property type="match status" value="2"/>
</dbReference>